<keyword evidence="8" id="KW-0066">ATP synthesis</keyword>
<sequence>MSTSNLINCAASLFRFQQIAVRCPKINLKVRSLHDVPEFRSVYSLDKIYPKSDLNSLKNVEAPKLSEKFTGYIPMDKLTITRVRASKPGGQNVNKKNTKVTISFKLSEADWIPNPVREKLALLHKNTINKEGEWIIRSEKTRTSALNLADCLDKLRVYITEAEESLPVPVDPITLEMRRARYEKAAQERLKQKRHRSMVNRMKTYAYHIDAVSQDLNKLKDAYQKDAKFRDFMINPLIKSSVKKEILSKVLPEKFKTCDLTNNMVAIMAETNKLKYLPLVAGNFAKIMAFIRGELDCTIITAKPLTDQKMKQELEAILKKFTSKKLTIATKVDPSIIGGVVVDFGGEHYIDMSVRSKLKFYTDVLRESV</sequence>
<dbReference type="Gene3D" id="3.30.160.20">
    <property type="match status" value="1"/>
</dbReference>
<keyword evidence="5" id="KW-0375">Hydrogen ion transport</keyword>
<evidence type="ECO:0000256" key="4">
    <source>
        <dbReference type="ARBA" id="ARBA00022448"/>
    </source>
</evidence>
<evidence type="ECO:0000313" key="15">
    <source>
        <dbReference type="Proteomes" id="UP000015104"/>
    </source>
</evidence>
<evidence type="ECO:0000256" key="8">
    <source>
        <dbReference type="ARBA" id="ARBA00023310"/>
    </source>
</evidence>
<evidence type="ECO:0000256" key="6">
    <source>
        <dbReference type="ARBA" id="ARBA00023065"/>
    </source>
</evidence>
<dbReference type="PANTHER" id="PTHR11075">
    <property type="entry name" value="PEPTIDE CHAIN RELEASE FACTOR"/>
    <property type="match status" value="1"/>
</dbReference>
<evidence type="ECO:0000256" key="9">
    <source>
        <dbReference type="ARBA" id="ARBA00033369"/>
    </source>
</evidence>
<dbReference type="PANTHER" id="PTHR11075:SF54">
    <property type="entry name" value="LARGE RIBOSOMAL SUBUNIT PROTEIN ML62"/>
    <property type="match status" value="1"/>
</dbReference>
<comment type="similarity">
    <text evidence="2">Belongs to the ATPase delta chain family.</text>
</comment>
<dbReference type="GO" id="GO:0004045">
    <property type="term" value="F:peptidyl-tRNA hydrolase activity"/>
    <property type="evidence" value="ECO:0007669"/>
    <property type="project" value="UniProtKB-EC"/>
</dbReference>
<dbReference type="HAMAP" id="MF_01416">
    <property type="entry name" value="ATP_synth_delta_bact"/>
    <property type="match status" value="1"/>
</dbReference>
<dbReference type="PRINTS" id="PR00125">
    <property type="entry name" value="ATPASEDELTA"/>
</dbReference>
<dbReference type="AlphaFoldDB" id="T1JX59"/>
<feature type="domain" description="Prokaryotic-type class I peptide chain release factors" evidence="13">
    <location>
        <begin position="72"/>
        <end position="201"/>
    </location>
</feature>
<reference evidence="15" key="1">
    <citation type="submission" date="2011-08" db="EMBL/GenBank/DDBJ databases">
        <authorList>
            <person name="Rombauts S."/>
        </authorList>
    </citation>
    <scope>NUCLEOTIDE SEQUENCE</scope>
    <source>
        <strain evidence="15">London</strain>
    </source>
</reference>
<accession>T1JX59</accession>
<dbReference type="STRING" id="32264.T1JX59"/>
<evidence type="ECO:0000256" key="10">
    <source>
        <dbReference type="ARBA" id="ARBA00038225"/>
    </source>
</evidence>
<dbReference type="GO" id="GO:0070126">
    <property type="term" value="P:mitochondrial translational termination"/>
    <property type="evidence" value="ECO:0007669"/>
    <property type="project" value="TreeGrafter"/>
</dbReference>
<reference evidence="14" key="2">
    <citation type="submission" date="2015-06" db="UniProtKB">
        <authorList>
            <consortium name="EnsemblMetazoa"/>
        </authorList>
    </citation>
    <scope>IDENTIFICATION</scope>
</reference>
<dbReference type="HOGENOM" id="CLU_085114_0_0_1"/>
<dbReference type="eggNOG" id="KOG3429">
    <property type="taxonomic scope" value="Eukaryota"/>
</dbReference>
<dbReference type="InterPro" id="IPR000711">
    <property type="entry name" value="ATPase_OSCP/dsu"/>
</dbReference>
<dbReference type="GO" id="GO:0046933">
    <property type="term" value="F:proton-transporting ATP synthase activity, rotational mechanism"/>
    <property type="evidence" value="ECO:0007669"/>
    <property type="project" value="InterPro"/>
</dbReference>
<evidence type="ECO:0000256" key="3">
    <source>
        <dbReference type="ARBA" id="ARBA00013260"/>
    </source>
</evidence>
<evidence type="ECO:0000256" key="11">
    <source>
        <dbReference type="ARBA" id="ARBA00039441"/>
    </source>
</evidence>
<evidence type="ECO:0000256" key="5">
    <source>
        <dbReference type="ARBA" id="ARBA00022781"/>
    </source>
</evidence>
<proteinExistence type="inferred from homology"/>
<evidence type="ECO:0000256" key="1">
    <source>
        <dbReference type="ARBA" id="ARBA00004370"/>
    </source>
</evidence>
<dbReference type="SUPFAM" id="SSF110916">
    <property type="entry name" value="Peptidyl-tRNA hydrolase domain-like"/>
    <property type="match status" value="1"/>
</dbReference>
<organism evidence="14 15">
    <name type="scientific">Tetranychus urticae</name>
    <name type="common">Two-spotted spider mite</name>
    <dbReference type="NCBI Taxonomy" id="32264"/>
    <lineage>
        <taxon>Eukaryota</taxon>
        <taxon>Metazoa</taxon>
        <taxon>Ecdysozoa</taxon>
        <taxon>Arthropoda</taxon>
        <taxon>Chelicerata</taxon>
        <taxon>Arachnida</taxon>
        <taxon>Acari</taxon>
        <taxon>Acariformes</taxon>
        <taxon>Trombidiformes</taxon>
        <taxon>Prostigmata</taxon>
        <taxon>Eleutherengona</taxon>
        <taxon>Raphignathae</taxon>
        <taxon>Tetranychoidea</taxon>
        <taxon>Tetranychidae</taxon>
        <taxon>Tetranychus</taxon>
    </lineage>
</organism>
<dbReference type="Pfam" id="PF00472">
    <property type="entry name" value="RF-1"/>
    <property type="match status" value="1"/>
</dbReference>
<dbReference type="Pfam" id="PF00213">
    <property type="entry name" value="OSCP"/>
    <property type="match status" value="1"/>
</dbReference>
<dbReference type="GO" id="GO:0005762">
    <property type="term" value="C:mitochondrial large ribosomal subunit"/>
    <property type="evidence" value="ECO:0007669"/>
    <property type="project" value="TreeGrafter"/>
</dbReference>
<evidence type="ECO:0000313" key="14">
    <source>
        <dbReference type="EnsemblMetazoa" id="tetur02g10790.1"/>
    </source>
</evidence>
<dbReference type="EnsemblMetazoa" id="tetur02g10790.1">
    <property type="protein sequence ID" value="tetur02g10790.1"/>
    <property type="gene ID" value="tetur02g10790"/>
</dbReference>
<protein>
    <recommendedName>
        <fullName evidence="11">Large ribosomal subunit protein mL62</fullName>
        <ecNumber evidence="3">3.1.1.29</ecNumber>
    </recommendedName>
    <alternativeName>
        <fullName evidence="9">Oligomycin sensitivity conferral protein</fullName>
    </alternativeName>
    <alternativeName>
        <fullName evidence="12">Peptidyl-tRNA hydrolase ICT1, mitochondrial</fullName>
    </alternativeName>
</protein>
<dbReference type="InterPro" id="IPR026015">
    <property type="entry name" value="ATP_synth_OSCP/delta_N_sf"/>
</dbReference>
<keyword evidence="6" id="KW-0406">Ion transport</keyword>
<evidence type="ECO:0000256" key="12">
    <source>
        <dbReference type="ARBA" id="ARBA00041531"/>
    </source>
</evidence>
<dbReference type="InterPro" id="IPR000352">
    <property type="entry name" value="Pep_chain_release_fac_I"/>
</dbReference>
<dbReference type="InterPro" id="IPR052104">
    <property type="entry name" value="Mito_Release_Factor_mL62"/>
</dbReference>
<dbReference type="SUPFAM" id="SSF47928">
    <property type="entry name" value="N-terminal domain of the delta subunit of the F1F0-ATP synthase"/>
    <property type="match status" value="1"/>
</dbReference>
<keyword evidence="7" id="KW-0472">Membrane</keyword>
<comment type="similarity">
    <text evidence="10">Belongs to the prokaryotic/mitochondrial release factor family. Mitochondrion-specific ribosomal protein mL62 subfamily.</text>
</comment>
<dbReference type="Gene3D" id="1.10.520.20">
    <property type="entry name" value="N-terminal domain of the delta subunit of the F1F0-ATP synthase"/>
    <property type="match status" value="1"/>
</dbReference>
<keyword evidence="4" id="KW-0813">Transport</keyword>
<keyword evidence="15" id="KW-1185">Reference proteome</keyword>
<dbReference type="Proteomes" id="UP000015104">
    <property type="component" value="Unassembled WGS sequence"/>
</dbReference>
<evidence type="ECO:0000256" key="2">
    <source>
        <dbReference type="ARBA" id="ARBA00007046"/>
    </source>
</evidence>
<dbReference type="EC" id="3.1.1.29" evidence="3"/>
<dbReference type="GO" id="GO:0016150">
    <property type="term" value="F:translation release factor activity, codon nonspecific"/>
    <property type="evidence" value="ECO:0007669"/>
    <property type="project" value="TreeGrafter"/>
</dbReference>
<comment type="subcellular location">
    <subcellularLocation>
        <location evidence="1">Membrane</location>
    </subcellularLocation>
</comment>
<dbReference type="EMBL" id="CAEY01000824">
    <property type="status" value="NOT_ANNOTATED_CDS"/>
    <property type="molecule type" value="Genomic_DNA"/>
</dbReference>
<dbReference type="NCBIfam" id="TIGR01145">
    <property type="entry name" value="ATP_synt_delta"/>
    <property type="match status" value="1"/>
</dbReference>
<evidence type="ECO:0000259" key="13">
    <source>
        <dbReference type="Pfam" id="PF00472"/>
    </source>
</evidence>
<evidence type="ECO:0000256" key="7">
    <source>
        <dbReference type="ARBA" id="ARBA00023136"/>
    </source>
</evidence>
<dbReference type="GO" id="GO:0016020">
    <property type="term" value="C:membrane"/>
    <property type="evidence" value="ECO:0007669"/>
    <property type="project" value="UniProtKB-SubCell"/>
</dbReference>
<name>T1JX59_TETUR</name>